<reference evidence="3 4" key="1">
    <citation type="submission" date="2016-01" db="EMBL/GenBank/DDBJ databases">
        <title>The draft genome sequence of Aquimarina sp. RZW4-3-2.</title>
        <authorList>
            <person name="Wang Y."/>
        </authorList>
    </citation>
    <scope>NUCLEOTIDE SEQUENCE [LARGE SCALE GENOMIC DNA]</scope>
    <source>
        <strain evidence="3 4">RZW4-3-2</strain>
    </source>
</reference>
<protein>
    <recommendedName>
        <fullName evidence="2">ASPIC/UnbV domain-containing protein</fullName>
    </recommendedName>
</protein>
<dbReference type="EMBL" id="LQRT01000058">
    <property type="protein sequence ID" value="KZS38420.1"/>
    <property type="molecule type" value="Genomic_DNA"/>
</dbReference>
<evidence type="ECO:0000259" key="2">
    <source>
        <dbReference type="Pfam" id="PF07593"/>
    </source>
</evidence>
<dbReference type="PANTHER" id="PTHR16026:SF0">
    <property type="entry name" value="CARTILAGE ACIDIC PROTEIN 1"/>
    <property type="match status" value="1"/>
</dbReference>
<dbReference type="SUPFAM" id="SSF69318">
    <property type="entry name" value="Integrin alpha N-terminal domain"/>
    <property type="match status" value="3"/>
</dbReference>
<dbReference type="OrthoDB" id="9816120at2"/>
<keyword evidence="4" id="KW-1185">Reference proteome</keyword>
<sequence length="1102" mass="124011">MLRYCLIILLFTSCSKSKKVEENSSPATTLFSLLPEEKTHVNFNNTITEDYANFFGVYNYAYNGAGVAVGDINNDGLPDLYFVGNQVEDKLYLNKGNFSFEDITSSSGIKSKKAWHNGVVMADVNGDNLLDIYITAGGWNESKKDRKNLLYINQGNSKFKEAAESFGIADSGFSVMASFFDMDNDNDLDLYITNRPKDFFLTHETVLKGKQQFLDDYRDKLYENKDGKFIDISFKNGITNTFGYGLGLATSDLDKDGNIDIYVGNDFFENDYYFKNTGKGIFNEEVRNFSNHVSYYTMGVDAVDINNDGFEDLFSLDMYPEDYVRSKTTMAPMNVELYNSILNKGFYNQYMHNVLNLNNGNGFFSDISQLAKVNSTDWSWACLGADFDNDGDKDIFVSNGYKRDLWDRDAGIAREKYTSKPINQNKSPNQIIKEIADLYPSVKLQNYMFENKGNLSFTNQATKWGLTELSFSNGVVFGDLDNDGDLDLITNNIDERAFIYKNNSEKSGNNYIKIKLNGPEKNTTGIGAKITLFHNDSIQYQDFKTVRGYLSSVEPVLHFGLGDIKEVDSLSIVWNDGKQNIVKNITANQLLEINYKNSIANIKREKEDKSQLLTNKSDIAFTTPIIHLENEYDDYKDQILLPHKLSTQGPALAVGDINNDGLDDFYLGGSKDQSPQVLIQNINSSFTKNTQKVFVNDKAYEDVFAHFFDADNDNDLDLYVVSGGNEFKAQDQFYKDRLYINDGKGNFSKSSSLPEIKTSGSCVVPLDFDNDGDMDLFIGSRHVPRKYPSPPSSFILENKNGKYIDVTNTIAPDFKNLGMVTSAVSSNIDQDKNNELLIVGEWMKIHVFKWLNGQYTDITDSSGLSKTHGWWNRIQADDIDNDGDIDFVVGNLGLNYKFKATPEKPFYVYANDYDQNGTQDVFLAKKIDNKLVPIRGKQCSTEQLPHLAKKFESYNEFANAELFDIIGKDQKSALKYQVETFASTLLINEGGKFTLKALPIEAQFSVINGIVIDDLNNDGIKDIIIGGNRFEVEIETTRSDASIGLVLLGSKSGEFIPMNYLESGLFIPDNVKEIKKVKLSKDKAGILVATNNSPLKLLMINN</sequence>
<evidence type="ECO:0000313" key="3">
    <source>
        <dbReference type="EMBL" id="KZS38420.1"/>
    </source>
</evidence>
<evidence type="ECO:0000256" key="1">
    <source>
        <dbReference type="ARBA" id="ARBA00022729"/>
    </source>
</evidence>
<feature type="domain" description="ASPIC/UnbV" evidence="2">
    <location>
        <begin position="525"/>
        <end position="591"/>
    </location>
</feature>
<name>A0A162X544_9FLAO</name>
<evidence type="ECO:0000313" key="4">
    <source>
        <dbReference type="Proteomes" id="UP000076715"/>
    </source>
</evidence>
<proteinExistence type="predicted"/>
<dbReference type="InterPro" id="IPR011519">
    <property type="entry name" value="UnbV_ASPIC"/>
</dbReference>
<accession>A0A162X544</accession>
<dbReference type="InterPro" id="IPR028994">
    <property type="entry name" value="Integrin_alpha_N"/>
</dbReference>
<organism evidence="3 4">
    <name type="scientific">Aquimarina aggregata</name>
    <dbReference type="NCBI Taxonomy" id="1642818"/>
    <lineage>
        <taxon>Bacteria</taxon>
        <taxon>Pseudomonadati</taxon>
        <taxon>Bacteroidota</taxon>
        <taxon>Flavobacteriia</taxon>
        <taxon>Flavobacteriales</taxon>
        <taxon>Flavobacteriaceae</taxon>
        <taxon>Aquimarina</taxon>
    </lineage>
</organism>
<dbReference type="Pfam" id="PF07593">
    <property type="entry name" value="UnbV_ASPIC"/>
    <property type="match status" value="1"/>
</dbReference>
<comment type="caution">
    <text evidence="3">The sequence shown here is derived from an EMBL/GenBank/DDBJ whole genome shotgun (WGS) entry which is preliminary data.</text>
</comment>
<dbReference type="PANTHER" id="PTHR16026">
    <property type="entry name" value="CARTILAGE ACIDIC PROTEIN 1"/>
    <property type="match status" value="1"/>
</dbReference>
<dbReference type="Proteomes" id="UP000076715">
    <property type="component" value="Unassembled WGS sequence"/>
</dbReference>
<dbReference type="AlphaFoldDB" id="A0A162X544"/>
<dbReference type="Pfam" id="PF13517">
    <property type="entry name" value="FG-GAP_3"/>
    <property type="match status" value="4"/>
</dbReference>
<dbReference type="STRING" id="1642818.AWE51_17865"/>
<gene>
    <name evidence="3" type="ORF">AWE51_17865</name>
</gene>
<dbReference type="InterPro" id="IPR027039">
    <property type="entry name" value="Crtac1"/>
</dbReference>
<keyword evidence="1" id="KW-0732">Signal</keyword>
<dbReference type="Gene3D" id="2.130.10.130">
    <property type="entry name" value="Integrin alpha, N-terminal"/>
    <property type="match status" value="3"/>
</dbReference>
<dbReference type="InterPro" id="IPR013517">
    <property type="entry name" value="FG-GAP"/>
</dbReference>
<dbReference type="RefSeq" id="WP_066319454.1">
    <property type="nucleotide sequence ID" value="NZ_LQRT01000058.1"/>
</dbReference>